<dbReference type="Pfam" id="PF04773">
    <property type="entry name" value="FecR"/>
    <property type="match status" value="1"/>
</dbReference>
<dbReference type="InterPro" id="IPR032508">
    <property type="entry name" value="FecR_C"/>
</dbReference>
<dbReference type="GeneID" id="5302947"/>
<evidence type="ECO:0000259" key="3">
    <source>
        <dbReference type="Pfam" id="PF16344"/>
    </source>
</evidence>
<keyword evidence="1" id="KW-1133">Transmembrane helix</keyword>
<reference evidence="4 5" key="1">
    <citation type="submission" date="2014-04" db="EMBL/GenBank/DDBJ databases">
        <authorList>
            <person name="Sears C."/>
            <person name="Carroll K."/>
            <person name="Sack B.R."/>
            <person name="Qadri F."/>
            <person name="Myers L.L."/>
            <person name="Chung G.-T."/>
            <person name="Escheverria P."/>
            <person name="Fraser C.M."/>
            <person name="Sadzewicz L."/>
            <person name="Shefchek K.A."/>
            <person name="Tallon L."/>
            <person name="Das S.P."/>
            <person name="Daugherty S."/>
            <person name="Mongodin E.F."/>
        </authorList>
    </citation>
    <scope>NUCLEOTIDE SEQUENCE [LARGE SCALE GENOMIC DNA]</scope>
    <source>
        <strain evidence="5">3775 SL(B) 10 (iv)</strain>
    </source>
</reference>
<dbReference type="PIRSF" id="PIRSF018266">
    <property type="entry name" value="FecR"/>
    <property type="match status" value="1"/>
</dbReference>
<accession>A0A078R6I4</accession>
<feature type="transmembrane region" description="Helical" evidence="1">
    <location>
        <begin position="82"/>
        <end position="103"/>
    </location>
</feature>
<feature type="domain" description="Protein FecR C-terminal" evidence="3">
    <location>
        <begin position="313"/>
        <end position="380"/>
    </location>
</feature>
<gene>
    <name evidence="4" type="ORF">M097_2718</name>
</gene>
<dbReference type="Proteomes" id="UP000028134">
    <property type="component" value="Unassembled WGS sequence"/>
</dbReference>
<name>A0A078R6I4_PHOVU</name>
<keyword evidence="1" id="KW-0812">Transmembrane</keyword>
<dbReference type="EMBL" id="JNHI01000019">
    <property type="protein sequence ID" value="KDS29577.1"/>
    <property type="molecule type" value="Genomic_DNA"/>
</dbReference>
<comment type="caution">
    <text evidence="4">The sequence shown here is derived from an EMBL/GenBank/DDBJ whole genome shotgun (WGS) entry which is preliminary data.</text>
</comment>
<dbReference type="PATRIC" id="fig|1339350.3.peg.2605"/>
<dbReference type="PANTHER" id="PTHR30273">
    <property type="entry name" value="PERIPLASMIC SIGNAL SENSOR AND SIGMA FACTOR ACTIVATOR FECR-RELATED"/>
    <property type="match status" value="1"/>
</dbReference>
<feature type="domain" description="FecR protein" evidence="2">
    <location>
        <begin position="181"/>
        <end position="272"/>
    </location>
</feature>
<dbReference type="InterPro" id="IPR012373">
    <property type="entry name" value="Ferrdict_sens_TM"/>
</dbReference>
<dbReference type="Gene3D" id="2.60.120.1440">
    <property type="match status" value="1"/>
</dbReference>
<dbReference type="DNASU" id="5302947"/>
<dbReference type="RefSeq" id="WP_005845898.1">
    <property type="nucleotide sequence ID" value="NZ_JNHI01000019.1"/>
</dbReference>
<protein>
    <submittedName>
        <fullName evidence="4">FecR family protein</fullName>
    </submittedName>
</protein>
<dbReference type="InterPro" id="IPR006860">
    <property type="entry name" value="FecR"/>
</dbReference>
<dbReference type="Gene3D" id="3.55.50.30">
    <property type="match status" value="1"/>
</dbReference>
<keyword evidence="1" id="KW-0472">Membrane</keyword>
<organism evidence="4 5">
    <name type="scientific">Phocaeicola vulgatus str. 3775 SL</name>
    <name type="common">B</name>
    <name type="synonym">iv</name>
    <dbReference type="NCBI Taxonomy" id="1339350"/>
    <lineage>
        <taxon>Bacteria</taxon>
        <taxon>Pseudomonadati</taxon>
        <taxon>Bacteroidota</taxon>
        <taxon>Bacteroidia</taxon>
        <taxon>Bacteroidales</taxon>
        <taxon>Bacteroidaceae</taxon>
        <taxon>Phocaeicola</taxon>
    </lineage>
</organism>
<sequence length="383" mass="43731">MQKSKTETLIQKYLSHQLNEQEFKELKQWIEEDASHKEIFVKLLSLRHVNNQLNLLQQFDKEASWEAIQKRCKQPHSIRYRVAIYSSAAAIAVIIGIASILYFNNRNLTPAITQSEQSSLPQNTQTPKATWVQANQSVIPLYENQREINGSYINNGEIIFPQESDYPHKTELDTELLQNKIIVPKGSEYAIVLADGTKVKMNADSHIDFPVQFGDTREITLEGEAMFEVTHDAARPFIIKAHDHAIYVLGTTFNISAYPDEELSVTLIEGKLKVTAPSGEYYLLPGEHYSSAQSKVSKVDTEFYTSWTDGAMEFDAMPFPLLTARLSRCYNVDIQIASKELETMKFTGIIFRNKPLDFALDIIHRVSDVKFERKGETIFVKKQ</sequence>
<dbReference type="GO" id="GO:0016989">
    <property type="term" value="F:sigma factor antagonist activity"/>
    <property type="evidence" value="ECO:0007669"/>
    <property type="project" value="TreeGrafter"/>
</dbReference>
<evidence type="ECO:0000313" key="4">
    <source>
        <dbReference type="EMBL" id="KDS29577.1"/>
    </source>
</evidence>
<evidence type="ECO:0000313" key="5">
    <source>
        <dbReference type="Proteomes" id="UP000028134"/>
    </source>
</evidence>
<dbReference type="Pfam" id="PF16344">
    <property type="entry name" value="FecR_C"/>
    <property type="match status" value="1"/>
</dbReference>
<proteinExistence type="predicted"/>
<dbReference type="PANTHER" id="PTHR30273:SF2">
    <property type="entry name" value="PROTEIN FECR"/>
    <property type="match status" value="1"/>
</dbReference>
<dbReference type="AlphaFoldDB" id="A0A078R6I4"/>
<evidence type="ECO:0000259" key="2">
    <source>
        <dbReference type="Pfam" id="PF04773"/>
    </source>
</evidence>
<evidence type="ECO:0000256" key="1">
    <source>
        <dbReference type="SAM" id="Phobius"/>
    </source>
</evidence>